<dbReference type="AlphaFoldDB" id="A0A4R5NJ02"/>
<evidence type="ECO:0000313" key="1">
    <source>
        <dbReference type="EMBL" id="TDG74537.1"/>
    </source>
</evidence>
<gene>
    <name evidence="1" type="ORF">C5L30_000253</name>
</gene>
<dbReference type="OrthoDB" id="2300361at2"/>
<dbReference type="RefSeq" id="WP_010019266.1">
    <property type="nucleotide sequence ID" value="NZ_PUFN01000004.1"/>
</dbReference>
<dbReference type="Proteomes" id="UP000295257">
    <property type="component" value="Unassembled WGS sequence"/>
</dbReference>
<comment type="caution">
    <text evidence="1">The sequence shown here is derived from an EMBL/GenBank/DDBJ whole genome shotgun (WGS) entry which is preliminary data.</text>
</comment>
<sequence>MDDIRDVMVKIDINSSILERKIKRLAKELDDMADDRRIIKGWTDEERRELEECKSGLGNSFDVVNGIINTSLNCRQLSRKYWNNNSDKEDNQMFKDIADYFNDDAKFPEEKWYVHLINGNDESYLNRGVESKNIYPGSKKQTNNFQTQFTKQEVENINPDYLLFLEKVPVEELED</sequence>
<reference evidence="1 2" key="1">
    <citation type="journal article" date="2019" name="Appl. Microbiol. Biotechnol.">
        <title>Uncovering carbohydrate metabolism through a genotype-phenotype association study of 56 lactic acid bacteria genomes.</title>
        <authorList>
            <person name="Buron-Moles G."/>
            <person name="Chailyan A."/>
            <person name="Dolejs I."/>
            <person name="Forster J."/>
            <person name="Miks M.H."/>
        </authorList>
    </citation>
    <scope>NUCLEOTIDE SEQUENCE [LARGE SCALE GENOMIC DNA]</scope>
    <source>
        <strain evidence="1 2">ATCC 29644</strain>
    </source>
</reference>
<organism evidence="1 2">
    <name type="scientific">Companilactobacillus farciminis</name>
    <dbReference type="NCBI Taxonomy" id="1612"/>
    <lineage>
        <taxon>Bacteria</taxon>
        <taxon>Bacillati</taxon>
        <taxon>Bacillota</taxon>
        <taxon>Bacilli</taxon>
        <taxon>Lactobacillales</taxon>
        <taxon>Lactobacillaceae</taxon>
        <taxon>Companilactobacillus</taxon>
    </lineage>
</organism>
<name>A0A4R5NJ02_9LACO</name>
<protein>
    <recommendedName>
        <fullName evidence="3">DUF1642 domain-containing protein</fullName>
    </recommendedName>
</protein>
<accession>A0A4R5NJ02</accession>
<evidence type="ECO:0008006" key="3">
    <source>
        <dbReference type="Google" id="ProtNLM"/>
    </source>
</evidence>
<evidence type="ECO:0000313" key="2">
    <source>
        <dbReference type="Proteomes" id="UP000295257"/>
    </source>
</evidence>
<dbReference type="EMBL" id="PUFN01000004">
    <property type="protein sequence ID" value="TDG74537.1"/>
    <property type="molecule type" value="Genomic_DNA"/>
</dbReference>
<keyword evidence="2" id="KW-1185">Reference proteome</keyword>
<proteinExistence type="predicted"/>